<keyword evidence="2" id="KW-0472">Membrane</keyword>
<proteinExistence type="predicted"/>
<feature type="region of interest" description="Disordered" evidence="1">
    <location>
        <begin position="1"/>
        <end position="27"/>
    </location>
</feature>
<sequence>MYYRQSTTTDAKRQNVDMTPGLSPKRKEGLKKASEILDKVIINRIRRKGKDIVLLAVEFLLALVGIILAVTREKGGTPENITIIFCAAIASYVVCLSLMLTWRVFHLPPNVMTSEEVEEAYKQTNSNYMIDGILEIPIAIKFGLKWPVFIVWGIFLVGFGFLLYILQTNTAIERDVYVNSLLAALLLYRVTSDTCEFWVHTLPEHRKHYATDDNKLEGDVEDLDATFEIDENPAEF</sequence>
<organism evidence="3">
    <name type="scientific">Ditylum brightwellii</name>
    <dbReference type="NCBI Taxonomy" id="49249"/>
    <lineage>
        <taxon>Eukaryota</taxon>
        <taxon>Sar</taxon>
        <taxon>Stramenopiles</taxon>
        <taxon>Ochrophyta</taxon>
        <taxon>Bacillariophyta</taxon>
        <taxon>Mediophyceae</taxon>
        <taxon>Lithodesmiophycidae</taxon>
        <taxon>Lithodesmiales</taxon>
        <taxon>Lithodesmiaceae</taxon>
        <taxon>Ditylum</taxon>
    </lineage>
</organism>
<keyword evidence="2" id="KW-1133">Transmembrane helix</keyword>
<accession>A0A7S4VFL4</accession>
<reference evidence="3" key="1">
    <citation type="submission" date="2021-01" db="EMBL/GenBank/DDBJ databases">
        <authorList>
            <person name="Corre E."/>
            <person name="Pelletier E."/>
            <person name="Niang G."/>
            <person name="Scheremetjew M."/>
            <person name="Finn R."/>
            <person name="Kale V."/>
            <person name="Holt S."/>
            <person name="Cochrane G."/>
            <person name="Meng A."/>
            <person name="Brown T."/>
            <person name="Cohen L."/>
        </authorList>
    </citation>
    <scope>NUCLEOTIDE SEQUENCE</scope>
    <source>
        <strain evidence="3">GSO104</strain>
    </source>
</reference>
<evidence type="ECO:0000256" key="1">
    <source>
        <dbReference type="SAM" id="MobiDB-lite"/>
    </source>
</evidence>
<evidence type="ECO:0000256" key="2">
    <source>
        <dbReference type="SAM" id="Phobius"/>
    </source>
</evidence>
<dbReference type="EMBL" id="HBNS01019425">
    <property type="protein sequence ID" value="CAE4608254.1"/>
    <property type="molecule type" value="Transcribed_RNA"/>
</dbReference>
<evidence type="ECO:0000313" key="3">
    <source>
        <dbReference type="EMBL" id="CAE4608254.1"/>
    </source>
</evidence>
<feature type="transmembrane region" description="Helical" evidence="2">
    <location>
        <begin position="146"/>
        <end position="166"/>
    </location>
</feature>
<keyword evidence="2" id="KW-0812">Transmembrane</keyword>
<gene>
    <name evidence="3" type="ORF">DBRI00130_LOCUS15462</name>
</gene>
<dbReference type="AlphaFoldDB" id="A0A7S4VFL4"/>
<name>A0A7S4VFL4_9STRA</name>
<protein>
    <submittedName>
        <fullName evidence="3">Uncharacterized protein</fullName>
    </submittedName>
</protein>
<feature type="transmembrane region" description="Helical" evidence="2">
    <location>
        <begin position="82"/>
        <end position="102"/>
    </location>
</feature>
<feature type="transmembrane region" description="Helical" evidence="2">
    <location>
        <begin position="52"/>
        <end position="70"/>
    </location>
</feature>